<accession>A0ABR1SMY3</accession>
<name>A0ABR1SMY3_9PEZI</name>
<reference evidence="1 2" key="1">
    <citation type="submission" date="2023-01" db="EMBL/GenBank/DDBJ databases">
        <title>Analysis of 21 Apiospora genomes using comparative genomics revels a genus with tremendous synthesis potential of carbohydrate active enzymes and secondary metabolites.</title>
        <authorList>
            <person name="Sorensen T."/>
        </authorList>
    </citation>
    <scope>NUCLEOTIDE SEQUENCE [LARGE SCALE GENOMIC DNA]</scope>
    <source>
        <strain evidence="1 2">CBS 20057</strain>
    </source>
</reference>
<evidence type="ECO:0000313" key="2">
    <source>
        <dbReference type="Proteomes" id="UP001396898"/>
    </source>
</evidence>
<dbReference type="EMBL" id="JAQQWI010000005">
    <property type="protein sequence ID" value="KAK8035701.1"/>
    <property type="molecule type" value="Genomic_DNA"/>
</dbReference>
<gene>
    <name evidence="1" type="ORF">PG991_001774</name>
</gene>
<sequence length="135" mass="15720">MGSDWMRKESYEQWARVDGKFTCTNYIAKGESQGYDEEWRQSLTTESPQYQAFKTVFVAKDCTSHKFLGPEHQDQLFNDVIIWSDWQEWLLMKELEKGSVALSTSGTNPHHGEWFGYEVVDDRPDKLLKTTVGTE</sequence>
<protein>
    <submittedName>
        <fullName evidence="1">Uncharacterized protein</fullName>
    </submittedName>
</protein>
<keyword evidence="2" id="KW-1185">Reference proteome</keyword>
<organism evidence="1 2">
    <name type="scientific">Apiospora marii</name>
    <dbReference type="NCBI Taxonomy" id="335849"/>
    <lineage>
        <taxon>Eukaryota</taxon>
        <taxon>Fungi</taxon>
        <taxon>Dikarya</taxon>
        <taxon>Ascomycota</taxon>
        <taxon>Pezizomycotina</taxon>
        <taxon>Sordariomycetes</taxon>
        <taxon>Xylariomycetidae</taxon>
        <taxon>Amphisphaeriales</taxon>
        <taxon>Apiosporaceae</taxon>
        <taxon>Apiospora</taxon>
    </lineage>
</organism>
<proteinExistence type="predicted"/>
<comment type="caution">
    <text evidence="1">The sequence shown here is derived from an EMBL/GenBank/DDBJ whole genome shotgun (WGS) entry which is preliminary data.</text>
</comment>
<dbReference type="Proteomes" id="UP001396898">
    <property type="component" value="Unassembled WGS sequence"/>
</dbReference>
<evidence type="ECO:0000313" key="1">
    <source>
        <dbReference type="EMBL" id="KAK8035701.1"/>
    </source>
</evidence>